<dbReference type="EMBL" id="LFZW01000001">
    <property type="protein sequence ID" value="KMY50726.1"/>
    <property type="molecule type" value="Genomic_DNA"/>
</dbReference>
<dbReference type="SUPFAM" id="SSF53383">
    <property type="entry name" value="PLP-dependent transferases"/>
    <property type="match status" value="1"/>
</dbReference>
<evidence type="ECO:0000313" key="7">
    <source>
        <dbReference type="Proteomes" id="UP000037146"/>
    </source>
</evidence>
<dbReference type="PANTHER" id="PTHR43094">
    <property type="entry name" value="AMINOTRANSFERASE"/>
    <property type="match status" value="1"/>
</dbReference>
<dbReference type="AlphaFoldDB" id="A0A0K9GVR5"/>
<dbReference type="InterPro" id="IPR049704">
    <property type="entry name" value="Aminotrans_3_PPA_site"/>
</dbReference>
<comment type="similarity">
    <text evidence="1 5">Belongs to the class-III pyridoxal-phosphate-dependent aminotransferase family.</text>
</comment>
<comment type="caution">
    <text evidence="6">The sequence shown here is derived from an EMBL/GenBank/DDBJ whole genome shotgun (WGS) entry which is preliminary data.</text>
</comment>
<keyword evidence="2 6" id="KW-0032">Aminotransferase</keyword>
<keyword evidence="7" id="KW-1185">Reference proteome</keyword>
<accession>A0A0K9GVR5</accession>
<dbReference type="GO" id="GO:0008483">
    <property type="term" value="F:transaminase activity"/>
    <property type="evidence" value="ECO:0007669"/>
    <property type="project" value="UniProtKB-KW"/>
</dbReference>
<evidence type="ECO:0000256" key="1">
    <source>
        <dbReference type="ARBA" id="ARBA00008954"/>
    </source>
</evidence>
<keyword evidence="4 5" id="KW-0663">Pyridoxal phosphate</keyword>
<reference evidence="7" key="1">
    <citation type="submission" date="2015-07" db="EMBL/GenBank/DDBJ databases">
        <title>Genome sequencing project for genomic taxonomy and phylogenomics of Bacillus-like bacteria.</title>
        <authorList>
            <person name="Liu B."/>
            <person name="Wang J."/>
            <person name="Zhu Y."/>
            <person name="Liu G."/>
            <person name="Chen Q."/>
            <person name="Chen Z."/>
            <person name="Lan J."/>
            <person name="Che J."/>
            <person name="Ge C."/>
            <person name="Shi H."/>
            <person name="Pan Z."/>
            <person name="Liu X."/>
        </authorList>
    </citation>
    <scope>NUCLEOTIDE SEQUENCE [LARGE SCALE GENOMIC DNA]</scope>
    <source>
        <strain evidence="7">FJAT-27997</strain>
    </source>
</reference>
<keyword evidence="3 6" id="KW-0808">Transferase</keyword>
<evidence type="ECO:0000256" key="3">
    <source>
        <dbReference type="ARBA" id="ARBA00022679"/>
    </source>
</evidence>
<evidence type="ECO:0000313" key="6">
    <source>
        <dbReference type="EMBL" id="KMY50726.1"/>
    </source>
</evidence>
<dbReference type="Proteomes" id="UP000037146">
    <property type="component" value="Unassembled WGS sequence"/>
</dbReference>
<dbReference type="OrthoDB" id="9807885at2"/>
<dbReference type="GO" id="GO:0030170">
    <property type="term" value="F:pyridoxal phosphate binding"/>
    <property type="evidence" value="ECO:0007669"/>
    <property type="project" value="InterPro"/>
</dbReference>
<evidence type="ECO:0000256" key="2">
    <source>
        <dbReference type="ARBA" id="ARBA00022576"/>
    </source>
</evidence>
<dbReference type="NCBIfam" id="NF005812">
    <property type="entry name" value="PRK07678.1"/>
    <property type="match status" value="1"/>
</dbReference>
<proteinExistence type="inferred from homology"/>
<evidence type="ECO:0000256" key="4">
    <source>
        <dbReference type="ARBA" id="ARBA00022898"/>
    </source>
</evidence>
<dbReference type="STRING" id="1679170.AC625_15385"/>
<dbReference type="InterPro" id="IPR005814">
    <property type="entry name" value="Aminotrans_3"/>
</dbReference>
<dbReference type="Pfam" id="PF00202">
    <property type="entry name" value="Aminotran_3"/>
    <property type="match status" value="1"/>
</dbReference>
<evidence type="ECO:0000256" key="5">
    <source>
        <dbReference type="RuleBase" id="RU003560"/>
    </source>
</evidence>
<dbReference type="InterPro" id="IPR015421">
    <property type="entry name" value="PyrdxlP-dep_Trfase_major"/>
</dbReference>
<organism evidence="6 7">
    <name type="scientific">Peribacillus loiseleuriae</name>
    <dbReference type="NCBI Taxonomy" id="1679170"/>
    <lineage>
        <taxon>Bacteria</taxon>
        <taxon>Bacillati</taxon>
        <taxon>Bacillota</taxon>
        <taxon>Bacilli</taxon>
        <taxon>Bacillales</taxon>
        <taxon>Bacillaceae</taxon>
        <taxon>Peribacillus</taxon>
    </lineage>
</organism>
<dbReference type="PATRIC" id="fig|1679170.3.peg.3503"/>
<dbReference type="Gene3D" id="3.90.1150.10">
    <property type="entry name" value="Aspartate Aminotransferase, domain 1"/>
    <property type="match status" value="1"/>
</dbReference>
<protein>
    <submittedName>
        <fullName evidence="6">Aminotransferase</fullName>
    </submittedName>
</protein>
<dbReference type="InterPro" id="IPR015422">
    <property type="entry name" value="PyrdxlP-dep_Trfase_small"/>
</dbReference>
<gene>
    <name evidence="6" type="ORF">AC625_15385</name>
</gene>
<dbReference type="PROSITE" id="PS00600">
    <property type="entry name" value="AA_TRANSFER_CLASS_3"/>
    <property type="match status" value="1"/>
</dbReference>
<dbReference type="Gene3D" id="3.40.640.10">
    <property type="entry name" value="Type I PLP-dependent aspartate aminotransferase-like (Major domain)"/>
    <property type="match status" value="1"/>
</dbReference>
<sequence length="463" mass="51017">MYPTKYKEGSILKVETETKDLVQMDKDHLWHAMHRYNEKASPMIAAEGKGSWFTDTKGDQYLDGVSGLWCLNLGHGRQEIAQAAYEQMMNLSYFPLTLSHKPAIELSSKISELLKGSYTTFFSNSGSEANETAFKIARQYHSQNGNPGKYKFISRYRAYHGNTFAALSATAQANRRVKYDPAVPGFLHVPPPYSYRSPFGENVENSDLLAAEYIDQVINFEGSETVAGVILEPFISGGGVLIPSKEYLTRVAEICKKHDVLLIVDEVVSGFGRTGKMFGFMHSEGVQPDIVTMAKGLTSGYLPLGATAVNSKIYENFKENGKLNHFRHVSTYGGHPASCAVALKNIEIIENEEIVKRVSELSESTLSELYELTALNKVGEVRGIGFLYGIELVEDKKSKTPVSDEFMGSVIGACKEKGLIIGRNGDTVPGYGNVLIIAPPLSSTVEDLHFVIETVKAVLHELC</sequence>
<dbReference type="FunFam" id="3.40.640.10:FF:000014">
    <property type="entry name" value="Adenosylmethionine-8-amino-7-oxononanoate aminotransferase, probable"/>
    <property type="match status" value="1"/>
</dbReference>
<dbReference type="PANTHER" id="PTHR43094:SF1">
    <property type="entry name" value="AMINOTRANSFERASE CLASS-III"/>
    <property type="match status" value="1"/>
</dbReference>
<name>A0A0K9GVR5_9BACI</name>
<dbReference type="CDD" id="cd00610">
    <property type="entry name" value="OAT_like"/>
    <property type="match status" value="1"/>
</dbReference>
<dbReference type="InterPro" id="IPR015424">
    <property type="entry name" value="PyrdxlP-dep_Trfase"/>
</dbReference>